<dbReference type="GO" id="GO:0006412">
    <property type="term" value="P:translation"/>
    <property type="evidence" value="ECO:0007669"/>
    <property type="project" value="UniProtKB-UniRule"/>
</dbReference>
<reference evidence="8 9" key="1">
    <citation type="submission" date="2019-08" db="EMBL/GenBank/DDBJ databases">
        <authorList>
            <person name="Peeters C."/>
        </authorList>
    </citation>
    <scope>NUCLEOTIDE SEQUENCE [LARGE SCALE GENOMIC DNA]</scope>
    <source>
        <strain evidence="8 9">LMG 31116</strain>
    </source>
</reference>
<feature type="compositionally biased region" description="Low complexity" evidence="7">
    <location>
        <begin position="114"/>
        <end position="125"/>
    </location>
</feature>
<dbReference type="GO" id="GO:0003735">
    <property type="term" value="F:structural constituent of ribosome"/>
    <property type="evidence" value="ECO:0007669"/>
    <property type="project" value="InterPro"/>
</dbReference>
<dbReference type="HAMAP" id="MF_00360">
    <property type="entry name" value="Ribosomal_bS6"/>
    <property type="match status" value="1"/>
</dbReference>
<dbReference type="SUPFAM" id="SSF54995">
    <property type="entry name" value="Ribosomal protein S6"/>
    <property type="match status" value="1"/>
</dbReference>
<evidence type="ECO:0000256" key="5">
    <source>
        <dbReference type="ARBA" id="ARBA00035294"/>
    </source>
</evidence>
<comment type="function">
    <text evidence="4 6">Binds together with bS18 to 16S ribosomal RNA.</text>
</comment>
<keyword evidence="6" id="KW-0694">RNA-binding</keyword>
<evidence type="ECO:0000256" key="7">
    <source>
        <dbReference type="SAM" id="MobiDB-lite"/>
    </source>
</evidence>
<dbReference type="AlphaFoldDB" id="A0A5E4WQJ8"/>
<keyword evidence="6" id="KW-0699">rRNA-binding</keyword>
<gene>
    <name evidence="6" type="primary">rpsF</name>
    <name evidence="8" type="ORF">PMO31116_03391</name>
</gene>
<dbReference type="Gene3D" id="3.30.70.60">
    <property type="match status" value="1"/>
</dbReference>
<dbReference type="GO" id="GO:0022627">
    <property type="term" value="C:cytosolic small ribosomal subunit"/>
    <property type="evidence" value="ECO:0007669"/>
    <property type="project" value="TreeGrafter"/>
</dbReference>
<keyword evidence="3 6" id="KW-0687">Ribonucleoprotein</keyword>
<evidence type="ECO:0000313" key="9">
    <source>
        <dbReference type="Proteomes" id="UP000368474"/>
    </source>
</evidence>
<dbReference type="InterPro" id="IPR020814">
    <property type="entry name" value="Ribosomal_S6_plastid/chlpt"/>
</dbReference>
<dbReference type="PANTHER" id="PTHR21011">
    <property type="entry name" value="MITOCHONDRIAL 28S RIBOSOMAL PROTEIN S6"/>
    <property type="match status" value="1"/>
</dbReference>
<feature type="region of interest" description="Disordered" evidence="7">
    <location>
        <begin position="99"/>
        <end position="125"/>
    </location>
</feature>
<organism evidence="8 9">
    <name type="scientific">Pandoraea morbifera</name>
    <dbReference type="NCBI Taxonomy" id="2508300"/>
    <lineage>
        <taxon>Bacteria</taxon>
        <taxon>Pseudomonadati</taxon>
        <taxon>Pseudomonadota</taxon>
        <taxon>Betaproteobacteria</taxon>
        <taxon>Burkholderiales</taxon>
        <taxon>Burkholderiaceae</taxon>
        <taxon>Pandoraea</taxon>
    </lineage>
</organism>
<comment type="similarity">
    <text evidence="1 6">Belongs to the bacterial ribosomal protein bS6 family.</text>
</comment>
<dbReference type="RefSeq" id="WP_150567738.1">
    <property type="nucleotide sequence ID" value="NZ_CABPSD010000010.1"/>
</dbReference>
<sequence>MRHYEIVFIVHPDQSEQVPAMIERYRSTVEGRQGTIHRVEDWGRRQLAYMIEKLAKAHYVCMNIECDQETLDELEHAFKFNDAVLRHLVVRMKKAETAPSPMMKEVAREEAKKAAATPATEAAAS</sequence>
<dbReference type="PANTHER" id="PTHR21011:SF1">
    <property type="entry name" value="SMALL RIBOSOMAL SUBUNIT PROTEIN BS6M"/>
    <property type="match status" value="1"/>
</dbReference>
<evidence type="ECO:0000256" key="2">
    <source>
        <dbReference type="ARBA" id="ARBA00022980"/>
    </source>
</evidence>
<evidence type="ECO:0000313" key="8">
    <source>
        <dbReference type="EMBL" id="VVE26771.1"/>
    </source>
</evidence>
<protein>
    <recommendedName>
        <fullName evidence="5 6">Small ribosomal subunit protein bS6</fullName>
    </recommendedName>
</protein>
<dbReference type="Pfam" id="PF01250">
    <property type="entry name" value="Ribosomal_S6"/>
    <property type="match status" value="1"/>
</dbReference>
<evidence type="ECO:0000256" key="1">
    <source>
        <dbReference type="ARBA" id="ARBA00009512"/>
    </source>
</evidence>
<dbReference type="InterPro" id="IPR014717">
    <property type="entry name" value="Transl_elong_EF1B/ribsomal_bS6"/>
</dbReference>
<evidence type="ECO:0000256" key="4">
    <source>
        <dbReference type="ARBA" id="ARBA00035104"/>
    </source>
</evidence>
<keyword evidence="2 6" id="KW-0689">Ribosomal protein</keyword>
<dbReference type="EMBL" id="CABPSD010000010">
    <property type="protein sequence ID" value="VVE26771.1"/>
    <property type="molecule type" value="Genomic_DNA"/>
</dbReference>
<dbReference type="InterPro" id="IPR000529">
    <property type="entry name" value="Ribosomal_bS6"/>
</dbReference>
<name>A0A5E4WQJ8_9BURK</name>
<evidence type="ECO:0000256" key="3">
    <source>
        <dbReference type="ARBA" id="ARBA00023274"/>
    </source>
</evidence>
<dbReference type="CDD" id="cd00473">
    <property type="entry name" value="bS6"/>
    <property type="match status" value="1"/>
</dbReference>
<accession>A0A5E4WQJ8</accession>
<dbReference type="GO" id="GO:0070181">
    <property type="term" value="F:small ribosomal subunit rRNA binding"/>
    <property type="evidence" value="ECO:0007669"/>
    <property type="project" value="TreeGrafter"/>
</dbReference>
<evidence type="ECO:0000256" key="6">
    <source>
        <dbReference type="HAMAP-Rule" id="MF_00360"/>
    </source>
</evidence>
<keyword evidence="9" id="KW-1185">Reference proteome</keyword>
<dbReference type="InterPro" id="IPR035980">
    <property type="entry name" value="Ribosomal_bS6_sf"/>
</dbReference>
<proteinExistence type="inferred from homology"/>
<dbReference type="Proteomes" id="UP000368474">
    <property type="component" value="Unassembled WGS sequence"/>
</dbReference>
<dbReference type="NCBIfam" id="TIGR00166">
    <property type="entry name" value="S6"/>
    <property type="match status" value="1"/>
</dbReference>